<keyword evidence="2" id="KW-1185">Reference proteome</keyword>
<evidence type="ECO:0000313" key="2">
    <source>
        <dbReference type="Proteomes" id="UP001057402"/>
    </source>
</evidence>
<accession>A0ACB9QP78</accession>
<proteinExistence type="predicted"/>
<protein>
    <submittedName>
        <fullName evidence="1">Uncharacterized protein</fullName>
    </submittedName>
</protein>
<organism evidence="1 2">
    <name type="scientific">Melastoma candidum</name>
    <dbReference type="NCBI Taxonomy" id="119954"/>
    <lineage>
        <taxon>Eukaryota</taxon>
        <taxon>Viridiplantae</taxon>
        <taxon>Streptophyta</taxon>
        <taxon>Embryophyta</taxon>
        <taxon>Tracheophyta</taxon>
        <taxon>Spermatophyta</taxon>
        <taxon>Magnoliopsida</taxon>
        <taxon>eudicotyledons</taxon>
        <taxon>Gunneridae</taxon>
        <taxon>Pentapetalae</taxon>
        <taxon>rosids</taxon>
        <taxon>malvids</taxon>
        <taxon>Myrtales</taxon>
        <taxon>Melastomataceae</taxon>
        <taxon>Melastomatoideae</taxon>
        <taxon>Melastomateae</taxon>
        <taxon>Melastoma</taxon>
    </lineage>
</organism>
<dbReference type="EMBL" id="CM042884">
    <property type="protein sequence ID" value="KAI4368716.1"/>
    <property type="molecule type" value="Genomic_DNA"/>
</dbReference>
<dbReference type="Proteomes" id="UP001057402">
    <property type="component" value="Chromosome 5"/>
</dbReference>
<gene>
    <name evidence="1" type="ORF">MLD38_017241</name>
</gene>
<evidence type="ECO:0000313" key="1">
    <source>
        <dbReference type="EMBL" id="KAI4368716.1"/>
    </source>
</evidence>
<reference evidence="2" key="1">
    <citation type="journal article" date="2023" name="Front. Plant Sci.">
        <title>Chromosomal-level genome assembly of Melastoma candidum provides insights into trichome evolution.</title>
        <authorList>
            <person name="Zhong Y."/>
            <person name="Wu W."/>
            <person name="Sun C."/>
            <person name="Zou P."/>
            <person name="Liu Y."/>
            <person name="Dai S."/>
            <person name="Zhou R."/>
        </authorList>
    </citation>
    <scope>NUCLEOTIDE SEQUENCE [LARGE SCALE GENOMIC DNA]</scope>
</reference>
<name>A0ACB9QP78_9MYRT</name>
<comment type="caution">
    <text evidence="1">The sequence shown here is derived from an EMBL/GenBank/DDBJ whole genome shotgun (WGS) entry which is preliminary data.</text>
</comment>
<sequence length="491" mass="55356">MKLGSVLQFLDNKSILVTGAAGFLAKIFVEKVLRVQPNVKKLYLLLRADDAKSAAQRLQSDVLEKELFRVLREKCGEDFSSLISDKVITVAGDITFRDLGLKDSELRDQMLDQINVIINLAATTKFDERYDVALNVNTLGTQHVVEFARKCNKLTVLVHVSTAYVSGEREGMIQETPYKMGETLNGAMGLDIDEELKIVGQRLEELKRDGVPEKETRIAMKELGIKRAKVYGWPNTYVFTKAIGEMVVGELKGEVPVVILRPTIVTSTYREPFPGWAEGVRTVDSLAVGYGTGKLTCFLGDIDGIVDIIPADMVVNSIMVAMTEQAGRPGQSIYQVGTSTRNPIRYRRLQEFALRYFTTNPYINKKGKPVKVGEVKVLKNMDSFHRFMTLRYLLWLKGLELVNAALCKSFEGTCNDLNKKIKFIMRLVELYRPYLFFKGLFDDANTENLRAALRESDAAEADSFCFDPTCINWEDYAMNVHIPGIVKYVFK</sequence>